<dbReference type="WBParaSite" id="L893_g9422.t1">
    <property type="protein sequence ID" value="L893_g9422.t1"/>
    <property type="gene ID" value="L893_g9422"/>
</dbReference>
<keyword evidence="1" id="KW-0812">Transmembrane</keyword>
<dbReference type="InterPro" id="IPR019425">
    <property type="entry name" value="7TM_GPCR_serpentine_rcpt_Srt"/>
</dbReference>
<reference evidence="3" key="1">
    <citation type="submission" date="2016-11" db="UniProtKB">
        <authorList>
            <consortium name="WormBaseParasite"/>
        </authorList>
    </citation>
    <scope>IDENTIFICATION</scope>
</reference>
<keyword evidence="1" id="KW-1133">Transmembrane helix</keyword>
<evidence type="ECO:0000313" key="3">
    <source>
        <dbReference type="WBParaSite" id="L893_g9422.t1"/>
    </source>
</evidence>
<dbReference type="AlphaFoldDB" id="A0A1I8AVA6"/>
<feature type="transmembrane region" description="Helical" evidence="1">
    <location>
        <begin position="245"/>
        <end position="264"/>
    </location>
</feature>
<dbReference type="Gene3D" id="1.20.1070.10">
    <property type="entry name" value="Rhodopsin 7-helix transmembrane proteins"/>
    <property type="match status" value="1"/>
</dbReference>
<dbReference type="SUPFAM" id="SSF81321">
    <property type="entry name" value="Family A G protein-coupled receptor-like"/>
    <property type="match status" value="1"/>
</dbReference>
<dbReference type="Pfam" id="PF10321">
    <property type="entry name" value="7TM_GPCR_Srt"/>
    <property type="match status" value="1"/>
</dbReference>
<evidence type="ECO:0000256" key="1">
    <source>
        <dbReference type="SAM" id="Phobius"/>
    </source>
</evidence>
<proteinExistence type="predicted"/>
<feature type="transmembrane region" description="Helical" evidence="1">
    <location>
        <begin position="101"/>
        <end position="126"/>
    </location>
</feature>
<dbReference type="PANTHER" id="PTHR23021">
    <property type="entry name" value="SERPENTINE RECEPTOR, CLASS T"/>
    <property type="match status" value="1"/>
</dbReference>
<sequence>MDLYFFNRSEYDRLYNCTGIDAWNVGTPNVPLGAAYLTAGIILEIMYIPCMIVLLKPELRQNSCYKLMFLLGLFDMLTLTLNTIISGYFAIYGAVFCCYPVFMYFCGVGVIGLWCGTCLISLILGINRAVDLWFPHATEVLFGGARAYLWYLPPILYCLFMGSEANVFLFSTRGYTWYTSPYEGIDEMNYRKPEYHSKLHTFNNFVAMILTWTVYLVLTVSVWYKCKDVTSQKITRMQKQLIYQSYAICFFIFGADAIYIYAQYYSAPSFIVIIGHWCWVSCHGSAVVIYITCNETIKNGVAQLLGLKKIRDKLSTRSVQVSDIVPGSKHRVQTTEQA</sequence>
<keyword evidence="1" id="KW-0472">Membrane</keyword>
<dbReference type="PANTHER" id="PTHR23021:SF28">
    <property type="entry name" value="SERPENTINE RECEPTOR, CLASS T-RELATED"/>
    <property type="match status" value="1"/>
</dbReference>
<feature type="transmembrane region" description="Helical" evidence="1">
    <location>
        <begin position="205"/>
        <end position="224"/>
    </location>
</feature>
<organism evidence="2 3">
    <name type="scientific">Steinernema glaseri</name>
    <dbReference type="NCBI Taxonomy" id="37863"/>
    <lineage>
        <taxon>Eukaryota</taxon>
        <taxon>Metazoa</taxon>
        <taxon>Ecdysozoa</taxon>
        <taxon>Nematoda</taxon>
        <taxon>Chromadorea</taxon>
        <taxon>Rhabditida</taxon>
        <taxon>Tylenchina</taxon>
        <taxon>Panagrolaimomorpha</taxon>
        <taxon>Strongyloidoidea</taxon>
        <taxon>Steinernematidae</taxon>
        <taxon>Steinernema</taxon>
    </lineage>
</organism>
<feature type="transmembrane region" description="Helical" evidence="1">
    <location>
        <begin position="270"/>
        <end position="291"/>
    </location>
</feature>
<evidence type="ECO:0000313" key="2">
    <source>
        <dbReference type="Proteomes" id="UP000095287"/>
    </source>
</evidence>
<name>A0A1I8AVA6_9BILA</name>
<feature type="transmembrane region" description="Helical" evidence="1">
    <location>
        <begin position="67"/>
        <end position="95"/>
    </location>
</feature>
<dbReference type="Proteomes" id="UP000095287">
    <property type="component" value="Unplaced"/>
</dbReference>
<feature type="transmembrane region" description="Helical" evidence="1">
    <location>
        <begin position="33"/>
        <end position="55"/>
    </location>
</feature>
<feature type="transmembrane region" description="Helical" evidence="1">
    <location>
        <begin position="147"/>
        <end position="170"/>
    </location>
</feature>
<protein>
    <submittedName>
        <fullName evidence="3">G protein-coupled receptor</fullName>
    </submittedName>
</protein>
<accession>A0A1I8AVA6</accession>
<keyword evidence="2" id="KW-1185">Reference proteome</keyword>